<name>A0A4R2IVY4_9PSEU</name>
<keyword evidence="2" id="KW-0805">Transcription regulation</keyword>
<dbReference type="Gene3D" id="1.10.10.10">
    <property type="entry name" value="Winged helix-like DNA-binding domain superfamily/Winged helix DNA-binding domain"/>
    <property type="match status" value="1"/>
</dbReference>
<dbReference type="GO" id="GO:0006352">
    <property type="term" value="P:DNA-templated transcription initiation"/>
    <property type="evidence" value="ECO:0007669"/>
    <property type="project" value="InterPro"/>
</dbReference>
<dbReference type="InterPro" id="IPR013324">
    <property type="entry name" value="RNA_pol_sigma_r3/r4-like"/>
</dbReference>
<dbReference type="EMBL" id="SLWS01000015">
    <property type="protein sequence ID" value="TCO48982.1"/>
    <property type="molecule type" value="Genomic_DNA"/>
</dbReference>
<comment type="caution">
    <text evidence="6">The sequence shown here is derived from an EMBL/GenBank/DDBJ whole genome shotgun (WGS) entry which is preliminary data.</text>
</comment>
<evidence type="ECO:0000256" key="4">
    <source>
        <dbReference type="ARBA" id="ARBA00023163"/>
    </source>
</evidence>
<keyword evidence="3" id="KW-0731">Sigma factor</keyword>
<dbReference type="InterPro" id="IPR036388">
    <property type="entry name" value="WH-like_DNA-bd_sf"/>
</dbReference>
<keyword evidence="4" id="KW-0804">Transcription</keyword>
<dbReference type="GO" id="GO:0003677">
    <property type="term" value="F:DNA binding"/>
    <property type="evidence" value="ECO:0007669"/>
    <property type="project" value="InterPro"/>
</dbReference>
<dbReference type="SUPFAM" id="SSF88659">
    <property type="entry name" value="Sigma3 and sigma4 domains of RNA polymerase sigma factors"/>
    <property type="match status" value="1"/>
</dbReference>
<feature type="domain" description="RNA polymerase sigma factor 70 region 4 type 2" evidence="5">
    <location>
        <begin position="9"/>
        <end position="59"/>
    </location>
</feature>
<comment type="similarity">
    <text evidence="1">Belongs to the sigma-70 factor family. ECF subfamily.</text>
</comment>
<dbReference type="GO" id="GO:0016987">
    <property type="term" value="F:sigma factor activity"/>
    <property type="evidence" value="ECO:0007669"/>
    <property type="project" value="UniProtKB-KW"/>
</dbReference>
<accession>A0A4R2IVY4</accession>
<evidence type="ECO:0000313" key="7">
    <source>
        <dbReference type="Proteomes" id="UP000295680"/>
    </source>
</evidence>
<dbReference type="RefSeq" id="WP_207926827.1">
    <property type="nucleotide sequence ID" value="NZ_SLWS01000015.1"/>
</dbReference>
<gene>
    <name evidence="6" type="ORF">EV192_115203</name>
</gene>
<protein>
    <submittedName>
        <fullName evidence="6">Sigma-70-like protein</fullName>
    </submittedName>
</protein>
<dbReference type="InterPro" id="IPR013249">
    <property type="entry name" value="RNA_pol_sigma70_r4_t2"/>
</dbReference>
<dbReference type="Pfam" id="PF08281">
    <property type="entry name" value="Sigma70_r4_2"/>
    <property type="match status" value="1"/>
</dbReference>
<dbReference type="Proteomes" id="UP000295680">
    <property type="component" value="Unassembled WGS sequence"/>
</dbReference>
<reference evidence="6 7" key="1">
    <citation type="submission" date="2019-03" db="EMBL/GenBank/DDBJ databases">
        <title>Genomic Encyclopedia of Type Strains, Phase IV (KMG-IV): sequencing the most valuable type-strain genomes for metagenomic binning, comparative biology and taxonomic classification.</title>
        <authorList>
            <person name="Goeker M."/>
        </authorList>
    </citation>
    <scope>NUCLEOTIDE SEQUENCE [LARGE SCALE GENOMIC DNA]</scope>
    <source>
        <strain evidence="6 7">DSM 45934</strain>
    </source>
</reference>
<organism evidence="6 7">
    <name type="scientific">Actinocrispum wychmicini</name>
    <dbReference type="NCBI Taxonomy" id="1213861"/>
    <lineage>
        <taxon>Bacteria</taxon>
        <taxon>Bacillati</taxon>
        <taxon>Actinomycetota</taxon>
        <taxon>Actinomycetes</taxon>
        <taxon>Pseudonocardiales</taxon>
        <taxon>Pseudonocardiaceae</taxon>
        <taxon>Actinocrispum</taxon>
    </lineage>
</organism>
<evidence type="ECO:0000313" key="6">
    <source>
        <dbReference type="EMBL" id="TCO48982.1"/>
    </source>
</evidence>
<evidence type="ECO:0000256" key="2">
    <source>
        <dbReference type="ARBA" id="ARBA00023015"/>
    </source>
</evidence>
<proteinExistence type="inferred from homology"/>
<keyword evidence="7" id="KW-1185">Reference proteome</keyword>
<evidence type="ECO:0000256" key="3">
    <source>
        <dbReference type="ARBA" id="ARBA00023082"/>
    </source>
</evidence>
<sequence length="86" mass="9284">MSTSYSRSDQVARLLALLSTTQREVLRLRLVAHLSVEETAAVLGSTPDAVTTAQARALQVLQEQLISRRAPETPVGSSGPRVRNAE</sequence>
<dbReference type="AlphaFoldDB" id="A0A4R2IVY4"/>
<evidence type="ECO:0000259" key="5">
    <source>
        <dbReference type="Pfam" id="PF08281"/>
    </source>
</evidence>
<evidence type="ECO:0000256" key="1">
    <source>
        <dbReference type="ARBA" id="ARBA00010641"/>
    </source>
</evidence>